<evidence type="ECO:0000256" key="1">
    <source>
        <dbReference type="SAM" id="Phobius"/>
    </source>
</evidence>
<keyword evidence="1" id="KW-0472">Membrane</keyword>
<evidence type="ECO:0000313" key="3">
    <source>
        <dbReference type="Proteomes" id="UP000285278"/>
    </source>
</evidence>
<gene>
    <name evidence="2" type="ORF">D3M95_03820</name>
</gene>
<dbReference type="RefSeq" id="WP_119664467.1">
    <property type="nucleotide sequence ID" value="NZ_QXJK01000003.1"/>
</dbReference>
<organism evidence="2 3">
    <name type="scientific">Corynebacterium falsenii</name>
    <dbReference type="NCBI Taxonomy" id="108486"/>
    <lineage>
        <taxon>Bacteria</taxon>
        <taxon>Bacillati</taxon>
        <taxon>Actinomycetota</taxon>
        <taxon>Actinomycetes</taxon>
        <taxon>Mycobacteriales</taxon>
        <taxon>Corynebacteriaceae</taxon>
        <taxon>Corynebacterium</taxon>
    </lineage>
</organism>
<dbReference type="STRING" id="1451189.CFAL_05470"/>
<accession>A0A418Q8E9</accession>
<proteinExistence type="predicted"/>
<feature type="transmembrane region" description="Helical" evidence="1">
    <location>
        <begin position="92"/>
        <end position="110"/>
    </location>
</feature>
<name>A0A418Q8E9_9CORY</name>
<dbReference type="AlphaFoldDB" id="A0A418Q8E9"/>
<keyword evidence="1" id="KW-0812">Transmembrane</keyword>
<reference evidence="2 3" key="1">
    <citation type="submission" date="2018-09" db="EMBL/GenBank/DDBJ databases">
        <title>Optimization and identification of Corynebacterium falsenii FN1-14 from fish paste.</title>
        <authorList>
            <person name="Daroonpunt R."/>
            <person name="Tanasupawat S."/>
        </authorList>
    </citation>
    <scope>NUCLEOTIDE SEQUENCE [LARGE SCALE GENOMIC DNA]</scope>
    <source>
        <strain evidence="2 3">FN1-14</strain>
    </source>
</reference>
<evidence type="ECO:0000313" key="2">
    <source>
        <dbReference type="EMBL" id="RIX35645.1"/>
    </source>
</evidence>
<keyword evidence="3" id="KW-1185">Reference proteome</keyword>
<feature type="transmembrane region" description="Helical" evidence="1">
    <location>
        <begin position="66"/>
        <end position="86"/>
    </location>
</feature>
<dbReference type="Proteomes" id="UP000285278">
    <property type="component" value="Unassembled WGS sequence"/>
</dbReference>
<keyword evidence="1" id="KW-1133">Transmembrane helix</keyword>
<dbReference type="EMBL" id="QXJK01000003">
    <property type="protein sequence ID" value="RIX35645.1"/>
    <property type="molecule type" value="Genomic_DNA"/>
</dbReference>
<sequence length="251" mass="26964">MKIFQYARTSSMIDDPGNVLSRGAASGLFNNRCPFPSDNPAIVAALESAGTMPVAGSKWSLSPIQVVVGVGALVVGTIGTLATALGSGGTRVIGVVILGVALLLLMTAVISTAQRRRNVSVLGTAWRQGWVRFAPARVGGVWINRVVHHNPHQDRLNYHRNFYYRAAVQVFPTDGSQPFTFTSTEFEAIASWEGMPVDLNQAYGPLDVFEPEFFNGWTICRYIAGQPNSATITTDLSRRQIAAALAAAGVR</sequence>
<protein>
    <submittedName>
        <fullName evidence="2">Uncharacterized protein</fullName>
    </submittedName>
</protein>
<dbReference type="OrthoDB" id="4408172at2"/>
<comment type="caution">
    <text evidence="2">The sequence shown here is derived from an EMBL/GenBank/DDBJ whole genome shotgun (WGS) entry which is preliminary data.</text>
</comment>